<gene>
    <name evidence="3" type="ORF">FPZ22_01450</name>
</gene>
<organism evidence="3 4">
    <name type="scientific">Luteimonas granuli</name>
    <dbReference type="NCBI Taxonomy" id="1176533"/>
    <lineage>
        <taxon>Bacteria</taxon>
        <taxon>Pseudomonadati</taxon>
        <taxon>Pseudomonadota</taxon>
        <taxon>Gammaproteobacteria</taxon>
        <taxon>Lysobacterales</taxon>
        <taxon>Lysobacteraceae</taxon>
        <taxon>Luteimonas</taxon>
    </lineage>
</organism>
<dbReference type="CDD" id="cd00060">
    <property type="entry name" value="FHA"/>
    <property type="match status" value="1"/>
</dbReference>
<dbReference type="InterPro" id="IPR000253">
    <property type="entry name" value="FHA_dom"/>
</dbReference>
<dbReference type="EMBL" id="CP042218">
    <property type="protein sequence ID" value="QDW65726.1"/>
    <property type="molecule type" value="Genomic_DNA"/>
</dbReference>
<feature type="transmembrane region" description="Helical" evidence="1">
    <location>
        <begin position="238"/>
        <end position="258"/>
    </location>
</feature>
<keyword evidence="1" id="KW-1133">Transmembrane helix</keyword>
<reference evidence="3 4" key="1">
    <citation type="submission" date="2019-07" db="EMBL/GenBank/DDBJ databases">
        <title>Full genome sequence of Luteimonas sp. Gr-4.</title>
        <authorList>
            <person name="Im W.-T."/>
        </authorList>
    </citation>
    <scope>NUCLEOTIDE SEQUENCE [LARGE SCALE GENOMIC DNA]</scope>
    <source>
        <strain evidence="3 4">Gr-4</strain>
    </source>
</reference>
<dbReference type="PROSITE" id="PS50006">
    <property type="entry name" value="FHA_DOMAIN"/>
    <property type="match status" value="1"/>
</dbReference>
<dbReference type="SUPFAM" id="SSF49879">
    <property type="entry name" value="SMAD/FHA domain"/>
    <property type="match status" value="1"/>
</dbReference>
<evidence type="ECO:0000313" key="3">
    <source>
        <dbReference type="EMBL" id="QDW65726.1"/>
    </source>
</evidence>
<keyword evidence="4" id="KW-1185">Reference proteome</keyword>
<dbReference type="KEGG" id="lug:FPZ22_01450"/>
<dbReference type="OrthoDB" id="5801518at2"/>
<protein>
    <submittedName>
        <fullName evidence="3">FHA domain-containing protein</fullName>
    </submittedName>
</protein>
<dbReference type="RefSeq" id="WP_144889606.1">
    <property type="nucleotide sequence ID" value="NZ_CP042218.1"/>
</dbReference>
<dbReference type="Gene3D" id="2.60.200.20">
    <property type="match status" value="1"/>
</dbReference>
<keyword evidence="1" id="KW-0472">Membrane</keyword>
<dbReference type="SMART" id="SM00240">
    <property type="entry name" value="FHA"/>
    <property type="match status" value="1"/>
</dbReference>
<evidence type="ECO:0000259" key="2">
    <source>
        <dbReference type="PROSITE" id="PS50006"/>
    </source>
</evidence>
<name>A0A518N1D1_9GAMM</name>
<accession>A0A518N1D1</accession>
<keyword evidence="1" id="KW-0812">Transmembrane</keyword>
<dbReference type="Pfam" id="PF00498">
    <property type="entry name" value="FHA"/>
    <property type="match status" value="1"/>
</dbReference>
<sequence>METLRLRFDSSGEDYPLPVGVHGVGRVDGGGDLGPVSASPMVSFCVDRRGVWLTVPAGTRGVHVNGRPVLRMAMLRVGDAVFVDGSGMRLVAPRPPRQPPAGFGDSTGEAGDVRVVLRGVGGRYHGRSFTLERPRLVGRAPEADIRIDEAAFAERHARVEMLRGQVVLRDLGSADGSQVNGEAVRDAVLRPGDQIVFDAHHRFVLEAPSAVSGRPHAADATVRAPTAESRHRARGMRLPWLLLAAVVLAGLLALLLLFGTG</sequence>
<evidence type="ECO:0000256" key="1">
    <source>
        <dbReference type="SAM" id="Phobius"/>
    </source>
</evidence>
<feature type="domain" description="FHA" evidence="2">
    <location>
        <begin position="135"/>
        <end position="184"/>
    </location>
</feature>
<dbReference type="InterPro" id="IPR008984">
    <property type="entry name" value="SMAD_FHA_dom_sf"/>
</dbReference>
<dbReference type="Proteomes" id="UP000316584">
    <property type="component" value="Chromosome"/>
</dbReference>
<evidence type="ECO:0000313" key="4">
    <source>
        <dbReference type="Proteomes" id="UP000316584"/>
    </source>
</evidence>
<proteinExistence type="predicted"/>
<dbReference type="AlphaFoldDB" id="A0A518N1D1"/>